<keyword evidence="10" id="KW-1006">Bacterial flagellum protein export</keyword>
<keyword evidence="5" id="KW-1003">Cell membrane</keyword>
<protein>
    <recommendedName>
        <fullName evidence="3">Flagellar FliJ protein</fullName>
    </recommendedName>
</protein>
<comment type="subcellular location">
    <subcellularLocation>
        <location evidence="1">Cell membrane</location>
        <topology evidence="1">Peripheral membrane protein</topology>
        <orientation evidence="1">Cytoplasmic side</orientation>
    </subcellularLocation>
</comment>
<dbReference type="GO" id="GO:0009288">
    <property type="term" value="C:bacterial-type flagellum"/>
    <property type="evidence" value="ECO:0007669"/>
    <property type="project" value="InterPro"/>
</dbReference>
<accession>A0A2M9FZ53</accession>
<dbReference type="EMBL" id="PHIG01000039">
    <property type="protein sequence ID" value="PJK28747.1"/>
    <property type="molecule type" value="Genomic_DNA"/>
</dbReference>
<organism evidence="12 13">
    <name type="scientific">Minwuia thermotolerans</name>
    <dbReference type="NCBI Taxonomy" id="2056226"/>
    <lineage>
        <taxon>Bacteria</taxon>
        <taxon>Pseudomonadati</taxon>
        <taxon>Pseudomonadota</taxon>
        <taxon>Alphaproteobacteria</taxon>
        <taxon>Minwuiales</taxon>
        <taxon>Minwuiaceae</taxon>
        <taxon>Minwuia</taxon>
    </lineage>
</organism>
<dbReference type="Pfam" id="PF02050">
    <property type="entry name" value="FliJ"/>
    <property type="match status" value="1"/>
</dbReference>
<dbReference type="Gene3D" id="1.10.287.1700">
    <property type="match status" value="1"/>
</dbReference>
<evidence type="ECO:0000256" key="4">
    <source>
        <dbReference type="ARBA" id="ARBA00022448"/>
    </source>
</evidence>
<dbReference type="Proteomes" id="UP000229498">
    <property type="component" value="Unassembled WGS sequence"/>
</dbReference>
<keyword evidence="8" id="KW-0653">Protein transport</keyword>
<evidence type="ECO:0000313" key="12">
    <source>
        <dbReference type="EMBL" id="PJK28747.1"/>
    </source>
</evidence>
<name>A0A2M9FZ53_9PROT</name>
<keyword evidence="9" id="KW-0472">Membrane</keyword>
<keyword evidence="4" id="KW-0813">Transport</keyword>
<dbReference type="InterPro" id="IPR012823">
    <property type="entry name" value="Flagell_FliJ"/>
</dbReference>
<keyword evidence="7" id="KW-1005">Bacterial flagellum biogenesis</keyword>
<evidence type="ECO:0000256" key="7">
    <source>
        <dbReference type="ARBA" id="ARBA00022795"/>
    </source>
</evidence>
<proteinExistence type="inferred from homology"/>
<evidence type="ECO:0000256" key="11">
    <source>
        <dbReference type="SAM" id="Coils"/>
    </source>
</evidence>
<evidence type="ECO:0000256" key="3">
    <source>
        <dbReference type="ARBA" id="ARBA00020392"/>
    </source>
</evidence>
<comment type="caution">
    <text evidence="12">The sequence shown here is derived from an EMBL/GenBank/DDBJ whole genome shotgun (WGS) entry which is preliminary data.</text>
</comment>
<evidence type="ECO:0000256" key="1">
    <source>
        <dbReference type="ARBA" id="ARBA00004413"/>
    </source>
</evidence>
<dbReference type="GO" id="GO:0005886">
    <property type="term" value="C:plasma membrane"/>
    <property type="evidence" value="ECO:0007669"/>
    <property type="project" value="UniProtKB-SubCell"/>
</dbReference>
<dbReference type="OrthoDB" id="7871364at2"/>
<dbReference type="GO" id="GO:0044781">
    <property type="term" value="P:bacterial-type flagellum organization"/>
    <property type="evidence" value="ECO:0007669"/>
    <property type="project" value="UniProtKB-KW"/>
</dbReference>
<dbReference type="GO" id="GO:0015031">
    <property type="term" value="P:protein transport"/>
    <property type="evidence" value="ECO:0007669"/>
    <property type="project" value="UniProtKB-KW"/>
</dbReference>
<comment type="similarity">
    <text evidence="2">Belongs to the FliJ family.</text>
</comment>
<dbReference type="GO" id="GO:0006935">
    <property type="term" value="P:chemotaxis"/>
    <property type="evidence" value="ECO:0007669"/>
    <property type="project" value="UniProtKB-KW"/>
</dbReference>
<dbReference type="AlphaFoldDB" id="A0A2M9FZ53"/>
<evidence type="ECO:0000256" key="10">
    <source>
        <dbReference type="ARBA" id="ARBA00023225"/>
    </source>
</evidence>
<feature type="coiled-coil region" evidence="11">
    <location>
        <begin position="64"/>
        <end position="105"/>
    </location>
</feature>
<keyword evidence="11" id="KW-0175">Coiled coil</keyword>
<reference evidence="12 13" key="1">
    <citation type="submission" date="2017-11" db="EMBL/GenBank/DDBJ databases">
        <title>Draft genome sequence of Rhizobiales bacterium SY3-13.</title>
        <authorList>
            <person name="Sun C."/>
        </authorList>
    </citation>
    <scope>NUCLEOTIDE SEQUENCE [LARGE SCALE GENOMIC DNA]</scope>
    <source>
        <strain evidence="12 13">SY3-13</strain>
    </source>
</reference>
<evidence type="ECO:0000313" key="13">
    <source>
        <dbReference type="Proteomes" id="UP000229498"/>
    </source>
</evidence>
<gene>
    <name evidence="12" type="ORF">CVT23_15545</name>
</gene>
<dbReference type="InterPro" id="IPR053716">
    <property type="entry name" value="Flag_assembly_chemotaxis_eff"/>
</dbReference>
<sequence>MKTLERLVEMVRLDLEQKRRTVNDLEAMRQGFADRIISIDNEIAHEMRSARTDPLLTDGLGRFIQTARDRQVRLRESLAEVDRQLEFAREQVTEAFQEKKRYEIVLERRRLERRKAADRREQLRLDEIGLRRAMRQRAP</sequence>
<keyword evidence="13" id="KW-1185">Reference proteome</keyword>
<evidence type="ECO:0000256" key="8">
    <source>
        <dbReference type="ARBA" id="ARBA00022927"/>
    </source>
</evidence>
<evidence type="ECO:0000256" key="9">
    <source>
        <dbReference type="ARBA" id="ARBA00023136"/>
    </source>
</evidence>
<evidence type="ECO:0000256" key="5">
    <source>
        <dbReference type="ARBA" id="ARBA00022475"/>
    </source>
</evidence>
<evidence type="ECO:0000256" key="6">
    <source>
        <dbReference type="ARBA" id="ARBA00022500"/>
    </source>
</evidence>
<feature type="coiled-coil region" evidence="11">
    <location>
        <begin position="1"/>
        <end position="28"/>
    </location>
</feature>
<keyword evidence="6" id="KW-0145">Chemotaxis</keyword>
<evidence type="ECO:0000256" key="2">
    <source>
        <dbReference type="ARBA" id="ARBA00010004"/>
    </source>
</evidence>
<dbReference type="RefSeq" id="WP_109792292.1">
    <property type="nucleotide sequence ID" value="NZ_PHIG01000039.1"/>
</dbReference>
<dbReference type="GO" id="GO:0071973">
    <property type="term" value="P:bacterial-type flagellum-dependent cell motility"/>
    <property type="evidence" value="ECO:0007669"/>
    <property type="project" value="InterPro"/>
</dbReference>